<dbReference type="PANTHER" id="PTHR47506">
    <property type="entry name" value="TRANSCRIPTIONAL REGULATORY PROTEIN"/>
    <property type="match status" value="1"/>
</dbReference>
<keyword evidence="3" id="KW-0804">Transcription</keyword>
<gene>
    <name evidence="6" type="ORF">ACFQGB_00330</name>
</gene>
<dbReference type="Pfam" id="PF00440">
    <property type="entry name" value="TetR_N"/>
    <property type="match status" value="1"/>
</dbReference>
<proteinExistence type="predicted"/>
<dbReference type="InterPro" id="IPR001647">
    <property type="entry name" value="HTH_TetR"/>
</dbReference>
<keyword evidence="2 4" id="KW-0238">DNA-binding</keyword>
<evidence type="ECO:0000259" key="5">
    <source>
        <dbReference type="PROSITE" id="PS50977"/>
    </source>
</evidence>
<dbReference type="SUPFAM" id="SSF48498">
    <property type="entry name" value="Tetracyclin repressor-like, C-terminal domain"/>
    <property type="match status" value="1"/>
</dbReference>
<reference evidence="6 7" key="1">
    <citation type="journal article" date="2019" name="Int. J. Syst. Evol. Microbiol.">
        <title>The Global Catalogue of Microorganisms (GCM) 10K type strain sequencing project: providing services to taxonomists for standard genome sequencing and annotation.</title>
        <authorList>
            <consortium name="The Broad Institute Genomics Platform"/>
            <consortium name="The Broad Institute Genome Sequencing Center for Infectious Disease"/>
            <person name="Wu L."/>
            <person name="Ma J."/>
        </authorList>
    </citation>
    <scope>NUCLEOTIDE SEQUENCE [LARGE SCALE GENOMIC DNA]</scope>
    <source>
        <strain evidence="6 7">GX26</strain>
    </source>
</reference>
<evidence type="ECO:0000313" key="6">
    <source>
        <dbReference type="EMBL" id="MFC6951294.1"/>
    </source>
</evidence>
<keyword evidence="1" id="KW-0805">Transcription regulation</keyword>
<feature type="DNA-binding region" description="H-T-H motif" evidence="4">
    <location>
        <begin position="34"/>
        <end position="53"/>
    </location>
</feature>
<organism evidence="6 7">
    <name type="scientific">Halorubellus litoreus</name>
    <dbReference type="NCBI Taxonomy" id="755308"/>
    <lineage>
        <taxon>Archaea</taxon>
        <taxon>Methanobacteriati</taxon>
        <taxon>Methanobacteriota</taxon>
        <taxon>Stenosarchaea group</taxon>
        <taxon>Halobacteria</taxon>
        <taxon>Halobacteriales</taxon>
        <taxon>Halorubellaceae</taxon>
        <taxon>Halorubellus</taxon>
    </lineage>
</organism>
<evidence type="ECO:0000256" key="2">
    <source>
        <dbReference type="ARBA" id="ARBA00023125"/>
    </source>
</evidence>
<dbReference type="PROSITE" id="PS50977">
    <property type="entry name" value="HTH_TETR_2"/>
    <property type="match status" value="1"/>
</dbReference>
<dbReference type="GO" id="GO:0003677">
    <property type="term" value="F:DNA binding"/>
    <property type="evidence" value="ECO:0007669"/>
    <property type="project" value="UniProtKB-UniRule"/>
</dbReference>
<dbReference type="PANTHER" id="PTHR47506:SF3">
    <property type="entry name" value="HTH-TYPE TRANSCRIPTIONAL REGULATOR LMRA"/>
    <property type="match status" value="1"/>
</dbReference>
<evidence type="ECO:0000256" key="4">
    <source>
        <dbReference type="PROSITE-ProRule" id="PRU00335"/>
    </source>
</evidence>
<dbReference type="InterPro" id="IPR023772">
    <property type="entry name" value="DNA-bd_HTH_TetR-type_CS"/>
</dbReference>
<evidence type="ECO:0000256" key="1">
    <source>
        <dbReference type="ARBA" id="ARBA00023015"/>
    </source>
</evidence>
<name>A0ABD5VCM3_9EURY</name>
<dbReference type="InterPro" id="IPR036271">
    <property type="entry name" value="Tet_transcr_reg_TetR-rel_C_sf"/>
</dbReference>
<dbReference type="Proteomes" id="UP001596395">
    <property type="component" value="Unassembled WGS sequence"/>
</dbReference>
<dbReference type="PROSITE" id="PS01081">
    <property type="entry name" value="HTH_TETR_1"/>
    <property type="match status" value="1"/>
</dbReference>
<dbReference type="SUPFAM" id="SSF46689">
    <property type="entry name" value="Homeodomain-like"/>
    <property type="match status" value="1"/>
</dbReference>
<feature type="domain" description="HTH tetR-type" evidence="5">
    <location>
        <begin position="11"/>
        <end position="71"/>
    </location>
</feature>
<dbReference type="AlphaFoldDB" id="A0ABD5VCM3"/>
<comment type="caution">
    <text evidence="6">The sequence shown here is derived from an EMBL/GenBank/DDBJ whole genome shotgun (WGS) entry which is preliminary data.</text>
</comment>
<dbReference type="Gene3D" id="1.10.10.60">
    <property type="entry name" value="Homeodomain-like"/>
    <property type="match status" value="1"/>
</dbReference>
<keyword evidence="7" id="KW-1185">Reference proteome</keyword>
<evidence type="ECO:0000313" key="7">
    <source>
        <dbReference type="Proteomes" id="UP001596395"/>
    </source>
</evidence>
<dbReference type="InterPro" id="IPR009057">
    <property type="entry name" value="Homeodomain-like_sf"/>
</dbReference>
<sequence length="202" mass="22683">MSSGFSDADRERIREELVAAGRELFERYGLSKTTIADLTDPVGIANGTFYQFFDSKEALFLEVLDREGERLLPELVAPFEREDDDPEAVIVAFLTRLMDEIETNPLIEQLLVDDDDLQRLRNVHTDAELEAERQESLAYFLPYVEAWYEAGAVDGPDPETVANAIRAVSLLTLHIDDLGGGDTYRETRDLVIRAVAKGLTTD</sequence>
<accession>A0ABD5VCM3</accession>
<dbReference type="EMBL" id="JBHSXN010000001">
    <property type="protein sequence ID" value="MFC6951294.1"/>
    <property type="molecule type" value="Genomic_DNA"/>
</dbReference>
<protein>
    <submittedName>
        <fullName evidence="6">TetR/AcrR family transcriptional regulator</fullName>
    </submittedName>
</protein>
<dbReference type="Gene3D" id="1.10.357.10">
    <property type="entry name" value="Tetracycline Repressor, domain 2"/>
    <property type="match status" value="1"/>
</dbReference>
<dbReference type="PRINTS" id="PR00455">
    <property type="entry name" value="HTHTETR"/>
</dbReference>
<dbReference type="RefSeq" id="WP_336348332.1">
    <property type="nucleotide sequence ID" value="NZ_JAZAQL010000001.1"/>
</dbReference>
<evidence type="ECO:0000256" key="3">
    <source>
        <dbReference type="ARBA" id="ARBA00023163"/>
    </source>
</evidence>